<dbReference type="OrthoDB" id="12976at2"/>
<dbReference type="Pfam" id="PF13098">
    <property type="entry name" value="Thioredoxin_2"/>
    <property type="match status" value="1"/>
</dbReference>
<dbReference type="Gene3D" id="3.10.450.70">
    <property type="entry name" value="Disulphide bond isomerase, DsbC/G, N-terminal"/>
    <property type="match status" value="1"/>
</dbReference>
<proteinExistence type="inferred from homology"/>
<sequence>MFESLSRYAACSLLAAATLMGAAAAHADTAANVRAKFTQMFPNAPVEAVNDTPYGLYEVVIGGDELVYTDANVSYVLQGTLIDTASRRNVTAERVEQLSAVSFDELPMQLAFKQVHGDGSRQLAVFEDPYCGYCKQFRKTLANVDDITIHTFMYPMLTPDSPTKVRNVWCSADKGATWDAWMLQNQEPATAECDAPIDQMLELGRKLRVRGTPTIIFADGSRASGALPEAMLLDRLNTADAP</sequence>
<reference evidence="10 11" key="1">
    <citation type="submission" date="2019-07" db="EMBL/GenBank/DDBJ databases">
        <title>Qingshengfaniella alkalisoli gen. nov., sp. nov., isolated from saline soil.</title>
        <authorList>
            <person name="Xu L."/>
            <person name="Huang X.-X."/>
            <person name="Sun J.-Q."/>
        </authorList>
    </citation>
    <scope>NUCLEOTIDE SEQUENCE [LARGE SCALE GENOMIC DNA]</scope>
    <source>
        <strain evidence="10 11">DSM 27279</strain>
    </source>
</reference>
<evidence type="ECO:0000256" key="2">
    <source>
        <dbReference type="ARBA" id="ARBA00009813"/>
    </source>
</evidence>
<dbReference type="InterPro" id="IPR012336">
    <property type="entry name" value="Thioredoxin-like_fold"/>
</dbReference>
<evidence type="ECO:0000256" key="6">
    <source>
        <dbReference type="ARBA" id="ARBA00023284"/>
    </source>
</evidence>
<dbReference type="InterPro" id="IPR033954">
    <property type="entry name" value="DiS-bond_Isoase_DsbC/G"/>
</dbReference>
<organism evidence="10 11">
    <name type="scientific">Verticiella sediminum</name>
    <dbReference type="NCBI Taxonomy" id="1247510"/>
    <lineage>
        <taxon>Bacteria</taxon>
        <taxon>Pseudomonadati</taxon>
        <taxon>Pseudomonadota</taxon>
        <taxon>Betaproteobacteria</taxon>
        <taxon>Burkholderiales</taxon>
        <taxon>Alcaligenaceae</taxon>
        <taxon>Verticiella</taxon>
    </lineage>
</organism>
<evidence type="ECO:0000313" key="11">
    <source>
        <dbReference type="Proteomes" id="UP000318405"/>
    </source>
</evidence>
<dbReference type="CDD" id="cd03020">
    <property type="entry name" value="DsbA_DsbC_DsbG"/>
    <property type="match status" value="1"/>
</dbReference>
<dbReference type="SUPFAM" id="SSF54423">
    <property type="entry name" value="DsbC/DsbG N-terminal domain-like"/>
    <property type="match status" value="1"/>
</dbReference>
<dbReference type="AlphaFoldDB" id="A0A556AJ01"/>
<evidence type="ECO:0000256" key="3">
    <source>
        <dbReference type="ARBA" id="ARBA00022729"/>
    </source>
</evidence>
<dbReference type="EMBL" id="VLTJ01000029">
    <property type="protein sequence ID" value="TSH92884.1"/>
    <property type="molecule type" value="Genomic_DNA"/>
</dbReference>
<evidence type="ECO:0000259" key="8">
    <source>
        <dbReference type="Pfam" id="PF10411"/>
    </source>
</evidence>
<dbReference type="InterPro" id="IPR051470">
    <property type="entry name" value="Thiol:disulfide_interchange"/>
</dbReference>
<evidence type="ECO:0000313" key="10">
    <source>
        <dbReference type="EMBL" id="TSH92884.1"/>
    </source>
</evidence>
<dbReference type="PANTHER" id="PTHR35272:SF3">
    <property type="entry name" value="THIOL:DISULFIDE INTERCHANGE PROTEIN DSBC"/>
    <property type="match status" value="1"/>
</dbReference>
<keyword evidence="5" id="KW-1015">Disulfide bond</keyword>
<feature type="signal peptide" evidence="7">
    <location>
        <begin position="1"/>
        <end position="27"/>
    </location>
</feature>
<evidence type="ECO:0000256" key="1">
    <source>
        <dbReference type="ARBA" id="ARBA00004418"/>
    </source>
</evidence>
<evidence type="ECO:0000259" key="9">
    <source>
        <dbReference type="Pfam" id="PF13098"/>
    </source>
</evidence>
<comment type="function">
    <text evidence="7">Required for disulfide bond formation in some periplasmic proteins. Acts by transferring its disulfide bond to other proteins and is reduced in the process.</text>
</comment>
<comment type="caution">
    <text evidence="10">The sequence shown here is derived from an EMBL/GenBank/DDBJ whole genome shotgun (WGS) entry which is preliminary data.</text>
</comment>
<comment type="similarity">
    <text evidence="2 7">Belongs to the thioredoxin family. DsbC subfamily.</text>
</comment>
<feature type="domain" description="Disulphide bond isomerase DsbC/G N-terminal" evidence="8">
    <location>
        <begin position="24"/>
        <end position="92"/>
    </location>
</feature>
<keyword evidence="3 7" id="KW-0732">Signal</keyword>
<name>A0A556AJ01_9BURK</name>
<dbReference type="InterPro" id="IPR009094">
    <property type="entry name" value="DiS-bond_isomerase_DsbC/G_N_sf"/>
</dbReference>
<dbReference type="Proteomes" id="UP000318405">
    <property type="component" value="Unassembled WGS sequence"/>
</dbReference>
<keyword evidence="11" id="KW-1185">Reference proteome</keyword>
<keyword evidence="4 7" id="KW-0574">Periplasm</keyword>
<dbReference type="Gene3D" id="3.40.30.10">
    <property type="entry name" value="Glutaredoxin"/>
    <property type="match status" value="1"/>
</dbReference>
<evidence type="ECO:0000256" key="5">
    <source>
        <dbReference type="ARBA" id="ARBA00023157"/>
    </source>
</evidence>
<keyword evidence="6 7" id="KW-0676">Redox-active center</keyword>
<evidence type="ECO:0000256" key="4">
    <source>
        <dbReference type="ARBA" id="ARBA00022764"/>
    </source>
</evidence>
<dbReference type="PANTHER" id="PTHR35272">
    <property type="entry name" value="THIOL:DISULFIDE INTERCHANGE PROTEIN DSBC-RELATED"/>
    <property type="match status" value="1"/>
</dbReference>
<comment type="subcellular location">
    <subcellularLocation>
        <location evidence="1 7">Periplasm</location>
    </subcellularLocation>
</comment>
<dbReference type="InterPro" id="IPR036249">
    <property type="entry name" value="Thioredoxin-like_sf"/>
</dbReference>
<dbReference type="GO" id="GO:0042597">
    <property type="term" value="C:periplasmic space"/>
    <property type="evidence" value="ECO:0007669"/>
    <property type="project" value="UniProtKB-SubCell"/>
</dbReference>
<feature type="domain" description="Thioredoxin-like fold" evidence="9">
    <location>
        <begin position="116"/>
        <end position="235"/>
    </location>
</feature>
<gene>
    <name evidence="10" type="ORF">FOZ76_15940</name>
</gene>
<dbReference type="InterPro" id="IPR018950">
    <property type="entry name" value="DiS-bond_isomerase_DsbC/G_N"/>
</dbReference>
<protein>
    <recommendedName>
        <fullName evidence="7">Thiol:disulfide interchange protein</fullName>
    </recommendedName>
</protein>
<dbReference type="SUPFAM" id="SSF52833">
    <property type="entry name" value="Thioredoxin-like"/>
    <property type="match status" value="1"/>
</dbReference>
<accession>A0A556AJ01</accession>
<evidence type="ECO:0000256" key="7">
    <source>
        <dbReference type="RuleBase" id="RU364038"/>
    </source>
</evidence>
<dbReference type="Pfam" id="PF10411">
    <property type="entry name" value="DsbC_N"/>
    <property type="match status" value="1"/>
</dbReference>
<feature type="chain" id="PRO_5022259345" description="Thiol:disulfide interchange protein" evidence="7">
    <location>
        <begin position="28"/>
        <end position="242"/>
    </location>
</feature>
<dbReference type="RefSeq" id="WP_143949250.1">
    <property type="nucleotide sequence ID" value="NZ_BAABMB010000001.1"/>
</dbReference>